<accession>A0A9P3CJX4</accession>
<dbReference type="GeneID" id="68293347"/>
<organism evidence="1 2">
    <name type="scientific">Cercospora kikuchii</name>
    <dbReference type="NCBI Taxonomy" id="84275"/>
    <lineage>
        <taxon>Eukaryota</taxon>
        <taxon>Fungi</taxon>
        <taxon>Dikarya</taxon>
        <taxon>Ascomycota</taxon>
        <taxon>Pezizomycotina</taxon>
        <taxon>Dothideomycetes</taxon>
        <taxon>Dothideomycetidae</taxon>
        <taxon>Mycosphaerellales</taxon>
        <taxon>Mycosphaerellaceae</taxon>
        <taxon>Cercospora</taxon>
    </lineage>
</organism>
<evidence type="ECO:0000313" key="1">
    <source>
        <dbReference type="EMBL" id="GIZ44577.1"/>
    </source>
</evidence>
<evidence type="ECO:0000313" key="2">
    <source>
        <dbReference type="Proteomes" id="UP000825890"/>
    </source>
</evidence>
<sequence>MAEPGAIGEAAALDGSVNSQNDAAAADEGATITEDVTKIDINHKDSLQTLPAELIAEIISHGIGSLEAFRLTCRALRNASQYKWNVRYNGPLRVRFITGHLQRTVTALAPSGCLEKMKAVVFAHLNGAERYAAQKAGKFSEEQVAEFSLLLESLLRELPNLESVAMYNYSGNNLDARASGRALLLLPVLAEVKPSKLEVVTLSGADLPSSLLRSFLQAFEDNLRSLRMEEVRTCDFTMDSTLAFIRDRLRLEFLRVSDMQDVVHSN</sequence>
<protein>
    <recommendedName>
        <fullName evidence="3">F-box domain-containing protein</fullName>
    </recommendedName>
</protein>
<gene>
    <name evidence="1" type="ORF">CKM354_000777200</name>
</gene>
<evidence type="ECO:0008006" key="3">
    <source>
        <dbReference type="Google" id="ProtNLM"/>
    </source>
</evidence>
<reference evidence="1 2" key="1">
    <citation type="submission" date="2021-01" db="EMBL/GenBank/DDBJ databases">
        <title>Cercospora kikuchii MAFF 305040 whole genome shotgun sequence.</title>
        <authorList>
            <person name="Kashiwa T."/>
            <person name="Suzuki T."/>
        </authorList>
    </citation>
    <scope>NUCLEOTIDE SEQUENCE [LARGE SCALE GENOMIC DNA]</scope>
    <source>
        <strain evidence="1 2">MAFF 305040</strain>
    </source>
</reference>
<dbReference type="AlphaFoldDB" id="A0A9P3CJX4"/>
<dbReference type="EMBL" id="BOLY01000004">
    <property type="protein sequence ID" value="GIZ44577.1"/>
    <property type="molecule type" value="Genomic_DNA"/>
</dbReference>
<proteinExistence type="predicted"/>
<comment type="caution">
    <text evidence="1">The sequence shown here is derived from an EMBL/GenBank/DDBJ whole genome shotgun (WGS) entry which is preliminary data.</text>
</comment>
<keyword evidence="2" id="KW-1185">Reference proteome</keyword>
<name>A0A9P3CJX4_9PEZI</name>
<dbReference type="Proteomes" id="UP000825890">
    <property type="component" value="Unassembled WGS sequence"/>
</dbReference>
<dbReference type="RefSeq" id="XP_044659064.1">
    <property type="nucleotide sequence ID" value="XM_044803129.1"/>
</dbReference>